<proteinExistence type="predicted"/>
<name>A0A3M7P149_BRAPC</name>
<dbReference type="Proteomes" id="UP000276133">
    <property type="component" value="Unassembled WGS sequence"/>
</dbReference>
<sequence>MSTVNLIYIKYESWSKDFEIISNCCCCCCIFNALKAEINFFELKTVSYPDSLRNKDHAFKEQQKRLAPITQLTIVAAQSDKFVV</sequence>
<evidence type="ECO:0000313" key="1">
    <source>
        <dbReference type="EMBL" id="RMZ92886.1"/>
    </source>
</evidence>
<protein>
    <submittedName>
        <fullName evidence="1">Uncharacterized protein</fullName>
    </submittedName>
</protein>
<dbReference type="EMBL" id="REGN01014224">
    <property type="protein sequence ID" value="RMZ92886.1"/>
    <property type="molecule type" value="Genomic_DNA"/>
</dbReference>
<gene>
    <name evidence="1" type="ORF">BpHYR1_036479</name>
</gene>
<evidence type="ECO:0000313" key="2">
    <source>
        <dbReference type="Proteomes" id="UP000276133"/>
    </source>
</evidence>
<reference evidence="1 2" key="1">
    <citation type="journal article" date="2018" name="Sci. Rep.">
        <title>Genomic signatures of local adaptation to the degree of environmental predictability in rotifers.</title>
        <authorList>
            <person name="Franch-Gras L."/>
            <person name="Hahn C."/>
            <person name="Garcia-Roger E.M."/>
            <person name="Carmona M.J."/>
            <person name="Serra M."/>
            <person name="Gomez A."/>
        </authorList>
    </citation>
    <scope>NUCLEOTIDE SEQUENCE [LARGE SCALE GENOMIC DNA]</scope>
    <source>
        <strain evidence="1">HYR1</strain>
    </source>
</reference>
<comment type="caution">
    <text evidence="1">The sequence shown here is derived from an EMBL/GenBank/DDBJ whole genome shotgun (WGS) entry which is preliminary data.</text>
</comment>
<organism evidence="1 2">
    <name type="scientific">Brachionus plicatilis</name>
    <name type="common">Marine rotifer</name>
    <name type="synonym">Brachionus muelleri</name>
    <dbReference type="NCBI Taxonomy" id="10195"/>
    <lineage>
        <taxon>Eukaryota</taxon>
        <taxon>Metazoa</taxon>
        <taxon>Spiralia</taxon>
        <taxon>Gnathifera</taxon>
        <taxon>Rotifera</taxon>
        <taxon>Eurotatoria</taxon>
        <taxon>Monogononta</taxon>
        <taxon>Pseudotrocha</taxon>
        <taxon>Ploima</taxon>
        <taxon>Brachionidae</taxon>
        <taxon>Brachionus</taxon>
    </lineage>
</organism>
<dbReference type="AlphaFoldDB" id="A0A3M7P149"/>
<accession>A0A3M7P149</accession>
<keyword evidence="2" id="KW-1185">Reference proteome</keyword>